<keyword evidence="4" id="KW-1185">Reference proteome</keyword>
<feature type="signal peptide" evidence="1">
    <location>
        <begin position="1"/>
        <end position="20"/>
    </location>
</feature>
<dbReference type="Proteomes" id="UP000636891">
    <property type="component" value="Unassembled WGS sequence"/>
</dbReference>
<reference evidence="3 4" key="1">
    <citation type="submission" date="2020-08" db="EMBL/GenBank/DDBJ databases">
        <title>Genome public.</title>
        <authorList>
            <person name="Liu C."/>
            <person name="Sun Q."/>
        </authorList>
    </citation>
    <scope>NUCLEOTIDE SEQUENCE [LARGE SCALE GENOMIC DNA]</scope>
    <source>
        <strain evidence="3 4">New-7</strain>
    </source>
</reference>
<name>A0ABR7CNF2_9BACT</name>
<dbReference type="EMBL" id="JACOOK010000004">
    <property type="protein sequence ID" value="MBC5617196.1"/>
    <property type="molecule type" value="Genomic_DNA"/>
</dbReference>
<organism evidence="3 4">
    <name type="scientific">Alistipes hominis</name>
    <dbReference type="NCBI Taxonomy" id="2763015"/>
    <lineage>
        <taxon>Bacteria</taxon>
        <taxon>Pseudomonadati</taxon>
        <taxon>Bacteroidota</taxon>
        <taxon>Bacteroidia</taxon>
        <taxon>Bacteroidales</taxon>
        <taxon>Rikenellaceae</taxon>
        <taxon>Alistipes</taxon>
    </lineage>
</organism>
<dbReference type="PROSITE" id="PS51257">
    <property type="entry name" value="PROKAR_LIPOPROTEIN"/>
    <property type="match status" value="1"/>
</dbReference>
<dbReference type="Pfam" id="PF12708">
    <property type="entry name" value="Pect-lyase_RHGA_epim"/>
    <property type="match status" value="1"/>
</dbReference>
<evidence type="ECO:0000259" key="2">
    <source>
        <dbReference type="Pfam" id="PF12708"/>
    </source>
</evidence>
<accession>A0ABR7CNF2</accession>
<dbReference type="SUPFAM" id="SSF51126">
    <property type="entry name" value="Pectin lyase-like"/>
    <property type="match status" value="1"/>
</dbReference>
<feature type="chain" id="PRO_5046814510" description="Rhamnogalacturonase A/B/Epimerase-like pectate lyase domain-containing protein" evidence="1">
    <location>
        <begin position="21"/>
        <end position="389"/>
    </location>
</feature>
<dbReference type="InterPro" id="IPR024535">
    <property type="entry name" value="RHGA/B-epi-like_pectate_lyase"/>
</dbReference>
<proteinExistence type="predicted"/>
<evidence type="ECO:0000313" key="4">
    <source>
        <dbReference type="Proteomes" id="UP000636891"/>
    </source>
</evidence>
<sequence length="389" mass="42380">MKRIFYVACAVLLCACVGRADRNRAGATDPMKADGGLVYDVKNFGAVGDGVTDDTRAIQSALDYAVDHGGGTVYFPNGLYRLATLQDTCKVRAHLIVKPRQSPGRRDYVMIRLQGESSVVTPCSYASHTTEDKAEVWKNGTVLVSDAVGELQTDPAQVPVSVLAAGAGDNLYLLNQAVVRLQDLAFQVKAEAGKYPYLSGVNMAYAATVYTDNILIYSSIRNMALTSPTGDGHYSAGFIAPRTWCNPEQEFRNICVKSAFRFGFVFSEHANGNNLSAWNCDNAFVFSRMDHSAWFGRIHAQNCANIVSSLNVEFAGHGVGDAFLKIEQVGIEVNSGQKPVDFNYRCFVDDPDNHLYGTLYYHIVKSNVGADNSYFKADGGAHLKAIPSF</sequence>
<feature type="domain" description="Rhamnogalacturonase A/B/Epimerase-like pectate lyase" evidence="2">
    <location>
        <begin position="40"/>
        <end position="127"/>
    </location>
</feature>
<gene>
    <name evidence="3" type="ORF">H8S08_09240</name>
</gene>
<evidence type="ECO:0000256" key="1">
    <source>
        <dbReference type="SAM" id="SignalP"/>
    </source>
</evidence>
<evidence type="ECO:0000313" key="3">
    <source>
        <dbReference type="EMBL" id="MBC5617196.1"/>
    </source>
</evidence>
<dbReference type="InterPro" id="IPR012334">
    <property type="entry name" value="Pectin_lyas_fold"/>
</dbReference>
<protein>
    <recommendedName>
        <fullName evidence="2">Rhamnogalacturonase A/B/Epimerase-like pectate lyase domain-containing protein</fullName>
    </recommendedName>
</protein>
<dbReference type="RefSeq" id="WP_118656810.1">
    <property type="nucleotide sequence ID" value="NZ_JACOOK010000004.1"/>
</dbReference>
<comment type="caution">
    <text evidence="3">The sequence shown here is derived from an EMBL/GenBank/DDBJ whole genome shotgun (WGS) entry which is preliminary data.</text>
</comment>
<keyword evidence="1" id="KW-0732">Signal</keyword>
<dbReference type="InterPro" id="IPR011050">
    <property type="entry name" value="Pectin_lyase_fold/virulence"/>
</dbReference>
<dbReference type="Gene3D" id="2.160.20.10">
    <property type="entry name" value="Single-stranded right-handed beta-helix, Pectin lyase-like"/>
    <property type="match status" value="1"/>
</dbReference>